<keyword evidence="2" id="KW-1185">Reference proteome</keyword>
<reference evidence="1" key="1">
    <citation type="submission" date="2023-05" db="EMBL/GenBank/DDBJ databases">
        <authorList>
            <person name="Huff M."/>
        </authorList>
    </citation>
    <scope>NUCLEOTIDE SEQUENCE</scope>
</reference>
<name>A0AAD2ECR1_9LAMI</name>
<gene>
    <name evidence="1" type="ORF">FPE_LOCUS31973</name>
</gene>
<evidence type="ECO:0000313" key="1">
    <source>
        <dbReference type="EMBL" id="CAI9784543.1"/>
    </source>
</evidence>
<proteinExistence type="predicted"/>
<dbReference type="SUPFAM" id="SSF57889">
    <property type="entry name" value="Cysteine-rich domain"/>
    <property type="match status" value="1"/>
</dbReference>
<accession>A0AAD2ECR1</accession>
<organism evidence="1 2">
    <name type="scientific">Fraxinus pennsylvanica</name>
    <dbReference type="NCBI Taxonomy" id="56036"/>
    <lineage>
        <taxon>Eukaryota</taxon>
        <taxon>Viridiplantae</taxon>
        <taxon>Streptophyta</taxon>
        <taxon>Embryophyta</taxon>
        <taxon>Tracheophyta</taxon>
        <taxon>Spermatophyta</taxon>
        <taxon>Magnoliopsida</taxon>
        <taxon>eudicotyledons</taxon>
        <taxon>Gunneridae</taxon>
        <taxon>Pentapetalae</taxon>
        <taxon>asterids</taxon>
        <taxon>lamiids</taxon>
        <taxon>Lamiales</taxon>
        <taxon>Oleaceae</taxon>
        <taxon>Oleeae</taxon>
        <taxon>Fraxinus</taxon>
    </lineage>
</organism>
<dbReference type="PANTHER" id="PTHR46477:SF5">
    <property type="entry name" value="PHORBOL-ESTER_DAG-TYPE DOMAIN-CONTAINING PROTEIN"/>
    <property type="match status" value="1"/>
</dbReference>
<evidence type="ECO:0000313" key="2">
    <source>
        <dbReference type="Proteomes" id="UP000834106"/>
    </source>
</evidence>
<evidence type="ECO:0008006" key="3">
    <source>
        <dbReference type="Google" id="ProtNLM"/>
    </source>
</evidence>
<dbReference type="PANTHER" id="PTHR46477">
    <property type="entry name" value="CYSTEINE/HISTIDINE-RICH C1 DOMAIN FAMILY PROTEIN"/>
    <property type="match status" value="1"/>
</dbReference>
<dbReference type="AlphaFoldDB" id="A0AAD2ECR1"/>
<dbReference type="Proteomes" id="UP000834106">
    <property type="component" value="Chromosome 21"/>
</dbReference>
<dbReference type="EMBL" id="OU503056">
    <property type="protein sequence ID" value="CAI9784543.1"/>
    <property type="molecule type" value="Genomic_DNA"/>
</dbReference>
<protein>
    <recommendedName>
        <fullName evidence="3">DC1 domain-containing protein</fullName>
    </recommendedName>
</protein>
<sequence>MSRDNWERLVVAVLRKEELREIALAPSVDPSDVSSRLSFSSIYSDVNPRLSFSLPHEHVPVWHPQGDNMLITKSLDYVCCEHDYELKMYKKLFNCDGCKMKGFGERYTCNPCGRELHKECRHPQPEVSHENLAGSVFIFRNEPFARPNKKNGKEFSKCCHACGKDICGFNYHCEADNKDLHPPCVNLKMKLEIDGTIFDLKTKVSSKCCKCGKQKISRDEKNVLGWSYVSPCKKYHFHVYCITEMVQEAYMKYGDLALENMVSRELVRNNRYRRGGTTIKLFFKILLSALLGDPTMQISDVLVEPWQRM</sequence>
<dbReference type="InterPro" id="IPR046349">
    <property type="entry name" value="C1-like_sf"/>
</dbReference>